<feature type="coiled-coil region" evidence="3">
    <location>
        <begin position="2658"/>
        <end position="2699"/>
    </location>
</feature>
<organism evidence="5">
    <name type="scientific">Blastocystis hominis</name>
    <dbReference type="NCBI Taxonomy" id="12968"/>
    <lineage>
        <taxon>Eukaryota</taxon>
        <taxon>Sar</taxon>
        <taxon>Stramenopiles</taxon>
        <taxon>Bigyra</taxon>
        <taxon>Opalozoa</taxon>
        <taxon>Opalinata</taxon>
        <taxon>Blastocystidae</taxon>
        <taxon>Blastocystis</taxon>
    </lineage>
</organism>
<evidence type="ECO:0000256" key="2">
    <source>
        <dbReference type="ARBA" id="ARBA00022840"/>
    </source>
</evidence>
<dbReference type="OrthoDB" id="301415at2759"/>
<dbReference type="PANTHER" id="PTHR48103">
    <property type="entry name" value="MIDASIN-RELATED"/>
    <property type="match status" value="1"/>
</dbReference>
<feature type="domain" description="AAA+ ATPase" evidence="4">
    <location>
        <begin position="576"/>
        <end position="719"/>
    </location>
</feature>
<feature type="domain" description="AAA+ ATPase" evidence="4">
    <location>
        <begin position="1470"/>
        <end position="1629"/>
    </location>
</feature>
<dbReference type="Proteomes" id="UP000008312">
    <property type="component" value="Unassembled WGS sequence"/>
</dbReference>
<dbReference type="GO" id="GO:0000027">
    <property type="term" value="P:ribosomal large subunit assembly"/>
    <property type="evidence" value="ECO:0007669"/>
    <property type="project" value="TreeGrafter"/>
</dbReference>
<feature type="domain" description="AAA+ ATPase" evidence="4">
    <location>
        <begin position="50"/>
        <end position="203"/>
    </location>
</feature>
<dbReference type="RefSeq" id="XP_012896857.1">
    <property type="nucleotide sequence ID" value="XM_013041403.1"/>
</dbReference>
<dbReference type="Gene3D" id="3.40.50.410">
    <property type="entry name" value="von Willebrand factor, type A domain"/>
    <property type="match status" value="1"/>
</dbReference>
<feature type="domain" description="AAA+ ATPase" evidence="4">
    <location>
        <begin position="1169"/>
        <end position="1315"/>
    </location>
</feature>
<feature type="coiled-coil region" evidence="3">
    <location>
        <begin position="2299"/>
        <end position="2369"/>
    </location>
</feature>
<dbReference type="GO" id="GO:0000055">
    <property type="term" value="P:ribosomal large subunit export from nucleus"/>
    <property type="evidence" value="ECO:0007669"/>
    <property type="project" value="TreeGrafter"/>
</dbReference>
<evidence type="ECO:0000259" key="4">
    <source>
        <dbReference type="SMART" id="SM00382"/>
    </source>
</evidence>
<keyword evidence="3" id="KW-0175">Coiled coil</keyword>
<dbReference type="GO" id="GO:0016887">
    <property type="term" value="F:ATP hydrolysis activity"/>
    <property type="evidence" value="ECO:0007669"/>
    <property type="project" value="InterPro"/>
</dbReference>
<gene>
    <name evidence="5" type="ORF">GSBLH_T00002399001</name>
</gene>
<evidence type="ECO:0000313" key="5">
    <source>
        <dbReference type="EMBL" id="CBK22809.2"/>
    </source>
</evidence>
<dbReference type="GO" id="GO:0005524">
    <property type="term" value="F:ATP binding"/>
    <property type="evidence" value="ECO:0007669"/>
    <property type="project" value="UniProtKB-KW"/>
</dbReference>
<accession>D8M420</accession>
<dbReference type="InterPro" id="IPR036465">
    <property type="entry name" value="vWFA_dom_sf"/>
</dbReference>
<dbReference type="Pfam" id="PF07728">
    <property type="entry name" value="AAA_5"/>
    <property type="match status" value="4"/>
</dbReference>
<dbReference type="SUPFAM" id="SSF52540">
    <property type="entry name" value="P-loop containing nucleoside triphosphate hydrolases"/>
    <property type="match status" value="5"/>
</dbReference>
<evidence type="ECO:0000313" key="6">
    <source>
        <dbReference type="Proteomes" id="UP000008312"/>
    </source>
</evidence>
<proteinExistence type="predicted"/>
<dbReference type="InterPro" id="IPR003593">
    <property type="entry name" value="AAA+_ATPase"/>
</dbReference>
<dbReference type="InterPro" id="IPR027417">
    <property type="entry name" value="P-loop_NTPase"/>
</dbReference>
<dbReference type="GO" id="GO:0030687">
    <property type="term" value="C:preribosome, large subunit precursor"/>
    <property type="evidence" value="ECO:0007669"/>
    <property type="project" value="TreeGrafter"/>
</dbReference>
<keyword evidence="1" id="KW-0547">Nucleotide-binding</keyword>
<keyword evidence="2" id="KW-0067">ATP-binding</keyword>
<dbReference type="GeneID" id="24919570"/>
<dbReference type="SMART" id="SM00382">
    <property type="entry name" value="AAA"/>
    <property type="match status" value="4"/>
</dbReference>
<dbReference type="GO" id="GO:0005634">
    <property type="term" value="C:nucleus"/>
    <property type="evidence" value="ECO:0007669"/>
    <property type="project" value="TreeGrafter"/>
</dbReference>
<protein>
    <recommendedName>
        <fullName evidence="4">AAA+ ATPase domain-containing protein</fullName>
    </recommendedName>
</protein>
<evidence type="ECO:0000256" key="1">
    <source>
        <dbReference type="ARBA" id="ARBA00022741"/>
    </source>
</evidence>
<name>D8M420_BLAHO</name>
<dbReference type="CDD" id="cd00009">
    <property type="entry name" value="AAA"/>
    <property type="match status" value="1"/>
</dbReference>
<dbReference type="EMBL" id="FN668651">
    <property type="protein sequence ID" value="CBK22809.2"/>
    <property type="molecule type" value="Genomic_DNA"/>
</dbReference>
<dbReference type="SUPFAM" id="SSF53300">
    <property type="entry name" value="vWA-like"/>
    <property type="match status" value="1"/>
</dbReference>
<dbReference type="InParanoid" id="D8M420"/>
<keyword evidence="6" id="KW-1185">Reference proteome</keyword>
<reference evidence="5" key="1">
    <citation type="submission" date="2010-02" db="EMBL/GenBank/DDBJ databases">
        <title>Sequencing and annotation of the Blastocystis hominis genome.</title>
        <authorList>
            <person name="Wincker P."/>
        </authorList>
    </citation>
    <scope>NUCLEOTIDE SEQUENCE</scope>
    <source>
        <strain evidence="5">Singapore isolate B</strain>
    </source>
</reference>
<dbReference type="PANTHER" id="PTHR48103:SF2">
    <property type="entry name" value="MIDASIN"/>
    <property type="match status" value="1"/>
</dbReference>
<dbReference type="Gene3D" id="3.40.50.300">
    <property type="entry name" value="P-loop containing nucleotide triphosphate hydrolases"/>
    <property type="match status" value="5"/>
</dbReference>
<dbReference type="InterPro" id="IPR011704">
    <property type="entry name" value="ATPase_dyneun-rel_AAA"/>
</dbReference>
<sequence length="4307" mass="494869">MAIRSDREDWKYIESKAYRYVKTIKEDPPFIRETNQTKIRNQIVEDVIQYNIPVVIEGVTSSGKTFTVEQYCRRSLVPFVRYNFSPSSTTEELLGDMVITNDDTEKIKFQDGAFTDAFIHGKLLLMDEMSLAPPSVVQSVLSYLFGKKILHEGKDGSEERVMHRDFRIIATQNPAGSSYKRNNLSSAIRDCFRFITHDSTRPKYFPMIGKEERLDIITAMFGKDTKIGRRVCEIHDRADNRKNVSGKEIDKGKDYTLRDCSRAKWMMETLMDKEKIGESNALDRALQIAYNEDLKTNPVFKADITFSEAALDKECWKDVYDRVRLGLESGCHVLLIGETEYVSRKYCRAIMEIMQSEGTSCEVIHCSSTSSTESVIGSYSLEKDTEGKPVPRFCPSPLLKAIENGGICVLQSMHLMKSNVIERLNSVLELSPADGHHHVVRFDERRERPEFEMSPEFRVIATTSEKGLLAFSPALRNRFLEVFVSHEDAKRFENSPKLGKFTRDDIGDLIHDYSQTIDWFQQKELHRMACFAREVCEYKLDEYLIEMLARQPPIPELQSLRSHWTEASRLFYCICRNKAVALCGPRGSGKSYAIREIINKLYIRNYQVFSVSGETEFSTLMGSMDMNGDFRAGRLLQAVESGGLVIFENAENMSAELLEMLDTVCDPFTDEFTYPASLNHSIHPSFRALFVFTTRRVNSLPSLPAYFDICEMSPIQSDEAKELMNSEICKRLCDHIDSNEIPLNEVFTLDKICFNTSHPIWIVAALFADRMDRKELLERVIEEWKKTADAEMKQELEMASVVLSTPTVTAIILPANESSSLLQRGPLETTVPIEYSKLKDLDSSVLTALFTLSISNFKQTHLPVLLVGDSDIASEITHLLFPSAAHMEMSRSMEMSHTFGEISVCRKEDIQYILRQTSIQNVDGTPMETYQEYLKRLLYGMVDNESLLMMRPGPILRSIMSNNSIVLNNINLLNDRLLPRLYSLLFSLDSQEFSLFEDYSQIQTEILGKSVNAIVTCEDPDYGRVAKKDQFIQVFCQPYSGLERAKYEFENRDDYPLHILRKSDMLRNEFVNAEKVIPFYFRFLQSDLASRENLIQIGMMNEDLEEVSEFLQSSNKDDAMIEDLKQTLSFLFTNDVIDDMESSLQSKHPLLPTKTTIQLLASIVLANRSHLPLILEGDPGVGKTVSAENYFVKESLVYKRINFSNTITIDSLFGCYTIVNGSLQFRDGSITELLKRGDHSDQRIALLLDEVNLAPSDVLEVLLTLIRCYVNHDPFQVPGGDLINIPSNMLIICCMNPASMSANRSTLPRQFYKYCIYHRDLKFTLNELFVTARQILSNVMESEEESTENQILDLFEYSYNSYQKTSIPFSLRDVLKVDQIVNNGNNLSLETALWLVFACRYEESERKEIEKILKLEDRLRVDIIKQDDQCVVRGYWDIETRQMYSGSFKEYCFTSTEKVTIFKLSLALQSKRAILVYGSSPSGKSYCISNLALMWDKRCTSVFLNHESSPDVFIGRSTLGIDENGNECIKFREGPLLKAMESGDWIVIEDIHLANNDVMESLNSLCEENPTLKVLAGNEEITYSMQPKEGERKIDEAFRIFFTISDNTLKHFTGPFLSRCVIVYCDPISTQANVQEICQTSVSTQKPCNFGSKESKTFRRCIRVINSKERDAFLYEFGYYPKSNRVVSNIYIPKSIDFELFEFLDNVKSLSETDRMTRMIAIMEKICTSTKSAFVIEDTIELLQSCVKYFEYHFIYYVMDCAIKVLDMKDLQNCIIAKQRGENAGVLRRWYLISSIDPKMKGKYRMSDWMFNQELTLKQLFDIPSKKQKIYLELLFICDRRDELYRFMGETVLNDLVLEVFSLLNTSSRSDLTEDMLKEIINIRDIFLDVKKRERHLREKAKAVDCISLRNEIKSVKISIESFPSEIKESDNAKDIIYTLESIESSAKMNVINYGGIEDDDEQGMKFKYSEAEYYCGKDEELRNYLKQAFEDGMIDSKTYKSMNFNVNESKYTKYEYKSRANEYIVKTSHLIYKLKSFENYPTILSEYADVLNRLELNVADILKEFSSSSILLPYLLKMLNVLLKKEMENLDWERLLEDYSEYPFITPVEVTQGDFEAAIKALFEKDWYKSYWNKVKDKAKDRSEAYSSLKEELVNKCYSAYSTIEIKLKVPLLLDAVDNCIESELKGYDYLEVSQVDVWWKCDLPTLIEPGTTIPSETLKMERSLLIPYDPDYPLLELMWGDNCPLTIEDKLAIICPRKRTMEGKVVLDILEKPFLNKALTQIIMEVTNIDELVSRVIDTAEENSKKELAKMKQELEDLETKKSAMDKIYEEKQTEAKQMRQQLIDKYTRLASEKTKMNGNKKEYERRNGNTIKMLGYMHAVNNLSEDDYSKFLVQAPQEKYDLKYKPCYEYHPFDFQMIFVPKKHKVLTCNQQLSVIISAPDGLSEYLQSSTILIKGDKITSFGIHIPDGYLLVLPLAPFKWNVSIKINAKKTELKKREISLVYYTNEQGKLVNSSYDNSAESNARIYFLLCLLKCMVFIRDYFNLKYANLLSQEKLYAYNKNHYSISGKYHSSSFYFNNNKPYNCSLFKNTIICNCNFKVDCNEINSFNDVLPQNQISLELTKSSWSLDDYLYIGNDFGSVESVAVESRDDVSNFKNLVEKCNEYEKELDYLRDDIQEKRKEYEKEQKEMESIRFMFFPSKSEMDSTIQSEVTLSDSIITIYENSKASICLPENKTYYLPVSYVEENGNEISIPYYSTSSEIKLVVRSNDCDISESSNRFVFVMKDNDIGQKRVSLIATVYRMSDNEKLATEEFYLCYERKSLPNRIVTSAPCYLHTAANSNSNNILYPTILPINIVVYRNGKCKQYTATNSKWITISSMPCVDVSCSEMKKSSYPLGTHFIWNENEIKVLKNEEIRINQIQIDHKGHFNAQSVIQNLQSSIFSTFYDSLLSLPIALLYANEKEKQMMISILNGCRISIILPSIKIEAERIMNMVISHHSILSWSSLNKKKQQSKQKQSKRYKGNSKTVELYEEMKDDEIKNNSQALKRPARYHKLDRVVIDDIHRQVQLIKQMENLEDSSAISEKNKPQNNMNKTEIREYKSSNYKEYLETMKSLKMDDLFESIYQRRTILKYVIPFSNNETLKHEEMKPIRNLIDVSVIEAVVSQSTGVIALLKQQKCMNRKPHSTINIIIDTNCSLRKNKLRMRTIISCILVIVMKELGISFNLYVFCGRYKGAFVSMDNRSIREIISFLFDIEEVVKMPSTPLDLLTVSGHFNEKDPVVIVSDGFSEQLMSQNDEVRTVFKRYRKLFLLCVKGNNNETLSALNQSLLERSLRANFNKNMIIIIERINDIYNNGIKIIEDILFDSGKIKMNAVADACQSTKWADVFTDDLRMAFEVNQSLVAINTLSSIKPVRMVDLSEDQLLTNPKKNPNSTVINAISKFIQGENLFDAMNTSLFIPNKSAAFVASTSGTSIHMANYIKYVASKTGDGKFFKKLGGEKIRSYNASIVIDCSSIAFSETNRVHSLYTIFTILRNLSNMQLPCIDLWVASSQIIRIATGILSMDLWESNIVAALYEYLLSPCQNTCLPDCIRYACCTCNARSYPSIMMVLTNGVLCNESREEIISIVSGIEMTYLGIGLGLYLCGFEDLFPTMIWNSNPNQLSETMMNLTIASINGNQNAVPAKKIDEMILSKTFKRSHKDLLSRICDILSMHEMTLSNVRFVDKTDGIHAMKKIGDITNSIYDLGIDGAFKDYSILFIILYLCRGIKDENGLVIDEYITEDVLINGKVINGKRFSPAIKLGDKVVNGIPIGKGFEIHYAFDYKTAIRELMSGKYRMTYITCSPGDGIMAKKSDDDVDQYADAFVSCVYEFNKRGGGVFWFLENYPFTYEADLYFEKFYGFEAVGDKDKNIQGGNVMERVISETPKSGQFITIGGKATNFENITRLDLGIVSIFEGRTLCTLNEKSFVDNGFRIFARESEGNATILVREKQEGSKEGRMIIDTAASKLFLEFTEEGTARWISNAAVWLCNTEEFEEERAKNTSLTTGIKMDGVMLPDRKNMEKRQEPYEIQQFKLNQVNFCISIVMDTTGSMEEYINATRDNIVLILDKIKQVENEYNIIDGGIVGQVVQYKDYRDVYTGEKEEYITNDFEKLKSKLSTFDADGGSSGARKFCWCEDIQGGLIRALKQIKLSEYLEYYHLILIVGDYPNHLDLTDCGVALTDEVEQIKDKWNTIYEEIRSIPKIRIMFMPVSCGEIVNTMKRMQSELGSEIVDSAEVTTETNFIEVVTQTAITEYKRFIGIS</sequence>
<evidence type="ECO:0000256" key="3">
    <source>
        <dbReference type="SAM" id="Coils"/>
    </source>
</evidence>